<evidence type="ECO:0000259" key="2">
    <source>
        <dbReference type="Pfam" id="PF03886"/>
    </source>
</evidence>
<dbReference type="Pfam" id="PF03886">
    <property type="entry name" value="ABC_trans_aux"/>
    <property type="match status" value="1"/>
</dbReference>
<dbReference type="STRING" id="1443111.Z949_3763"/>
<keyword evidence="1" id="KW-0732">Signal</keyword>
<dbReference type="InterPro" id="IPR005586">
    <property type="entry name" value="ABC_trans_aux"/>
</dbReference>
<name>A0A420DSM6_9RHOB</name>
<dbReference type="Proteomes" id="UP000284407">
    <property type="component" value="Unassembled WGS sequence"/>
</dbReference>
<evidence type="ECO:0000313" key="3">
    <source>
        <dbReference type="EMBL" id="RKE97149.1"/>
    </source>
</evidence>
<dbReference type="AlphaFoldDB" id="A0A420DSM6"/>
<gene>
    <name evidence="3" type="ORF">C8N30_1737</name>
</gene>
<feature type="domain" description="ABC-type transport auxiliary lipoprotein component" evidence="2">
    <location>
        <begin position="37"/>
        <end position="196"/>
    </location>
</feature>
<proteinExistence type="predicted"/>
<protein>
    <submittedName>
        <fullName evidence="3">Cholesterol transport system auxiliary component</fullName>
    </submittedName>
</protein>
<reference evidence="3 4" key="1">
    <citation type="submission" date="2018-09" db="EMBL/GenBank/DDBJ databases">
        <title>Genomic Encyclopedia of Archaeal and Bacterial Type Strains, Phase II (KMG-II): from individual species to whole genera.</title>
        <authorList>
            <person name="Goeker M."/>
        </authorList>
    </citation>
    <scope>NUCLEOTIDE SEQUENCE [LARGE SCALE GENOMIC DNA]</scope>
    <source>
        <strain evidence="3 4">DSM 11458</strain>
    </source>
</reference>
<feature type="chain" id="PRO_5019365971" evidence="1">
    <location>
        <begin position="23"/>
        <end position="204"/>
    </location>
</feature>
<dbReference type="SUPFAM" id="SSF159594">
    <property type="entry name" value="XCC0632-like"/>
    <property type="match status" value="1"/>
</dbReference>
<dbReference type="EMBL" id="RAQK01000001">
    <property type="protein sequence ID" value="RKE97149.1"/>
    <property type="molecule type" value="Genomic_DNA"/>
</dbReference>
<comment type="caution">
    <text evidence="3">The sequence shown here is derived from an EMBL/GenBank/DDBJ whole genome shotgun (WGS) entry which is preliminary data.</text>
</comment>
<evidence type="ECO:0000313" key="4">
    <source>
        <dbReference type="Proteomes" id="UP000284407"/>
    </source>
</evidence>
<sequence>MTNTLMRRTVLVGMMAGLGGCATLTSLNDAAKPLDTYDLRPASGSKQGRSTQRTLLVAVPQASAALTSDRIMIKPDPASITYLPDVRWSDELPAVVQLLIIRSVADTGRVGYVGRSGAGPVPDTALLVRIDTFEVIARGEDIFEVAVDLDLTLINDREQSVVATRRFSGSKQSASDQPAVIVAQFQSLLNELLPEMSDWAIQRL</sequence>
<feature type="signal peptide" evidence="1">
    <location>
        <begin position="1"/>
        <end position="22"/>
    </location>
</feature>
<dbReference type="Gene3D" id="3.40.50.10610">
    <property type="entry name" value="ABC-type transport auxiliary lipoprotein component"/>
    <property type="match status" value="1"/>
</dbReference>
<dbReference type="OrthoDB" id="9808689at2"/>
<organism evidence="3 4">
    <name type="scientific">Sulfitobacter guttiformis</name>
    <dbReference type="NCBI Taxonomy" id="74349"/>
    <lineage>
        <taxon>Bacteria</taxon>
        <taxon>Pseudomonadati</taxon>
        <taxon>Pseudomonadota</taxon>
        <taxon>Alphaproteobacteria</taxon>
        <taxon>Rhodobacterales</taxon>
        <taxon>Roseobacteraceae</taxon>
        <taxon>Sulfitobacter</taxon>
    </lineage>
</organism>
<evidence type="ECO:0000256" key="1">
    <source>
        <dbReference type="SAM" id="SignalP"/>
    </source>
</evidence>
<dbReference type="PROSITE" id="PS51257">
    <property type="entry name" value="PROKAR_LIPOPROTEIN"/>
    <property type="match status" value="1"/>
</dbReference>
<accession>A0A420DSM6</accession>
<dbReference type="RefSeq" id="WP_025064073.1">
    <property type="nucleotide sequence ID" value="NZ_RAQK01000001.1"/>
</dbReference>
<keyword evidence="4" id="KW-1185">Reference proteome</keyword>